<sequence>MSSSLLFTIRVPSNFILLLVLPDPLFLLQWSLTDCDTSQVAAHGLDYSSPVLSHTTRESAV</sequence>
<name>A0A7I3ZLZ1_PHYPA</name>
<evidence type="ECO:0000256" key="1">
    <source>
        <dbReference type="SAM" id="SignalP"/>
    </source>
</evidence>
<dbReference type="AlphaFoldDB" id="A0A7I3ZLZ1"/>
<dbReference type="Gramene" id="Pp3c8_2940V3.5">
    <property type="protein sequence ID" value="PAC:32964036.CDS.1"/>
    <property type="gene ID" value="Pp3c8_2940"/>
</dbReference>
<reference evidence="2 3" key="2">
    <citation type="journal article" date="2018" name="Plant J.">
        <title>The Physcomitrella patens chromosome-scale assembly reveals moss genome structure and evolution.</title>
        <authorList>
            <person name="Lang D."/>
            <person name="Ullrich K.K."/>
            <person name="Murat F."/>
            <person name="Fuchs J."/>
            <person name="Jenkins J."/>
            <person name="Haas F.B."/>
            <person name="Piednoel M."/>
            <person name="Gundlach H."/>
            <person name="Van Bel M."/>
            <person name="Meyberg R."/>
            <person name="Vives C."/>
            <person name="Morata J."/>
            <person name="Symeonidi A."/>
            <person name="Hiss M."/>
            <person name="Muchero W."/>
            <person name="Kamisugi Y."/>
            <person name="Saleh O."/>
            <person name="Blanc G."/>
            <person name="Decker E.L."/>
            <person name="van Gessel N."/>
            <person name="Grimwood J."/>
            <person name="Hayes R.D."/>
            <person name="Graham S.W."/>
            <person name="Gunter L.E."/>
            <person name="McDaniel S.F."/>
            <person name="Hoernstein S.N.W."/>
            <person name="Larsson A."/>
            <person name="Li F.W."/>
            <person name="Perroud P.F."/>
            <person name="Phillips J."/>
            <person name="Ranjan P."/>
            <person name="Rokshar D.S."/>
            <person name="Rothfels C.J."/>
            <person name="Schneider L."/>
            <person name="Shu S."/>
            <person name="Stevenson D.W."/>
            <person name="Thummler F."/>
            <person name="Tillich M."/>
            <person name="Villarreal Aguilar J.C."/>
            <person name="Widiez T."/>
            <person name="Wong G.K."/>
            <person name="Wymore A."/>
            <person name="Zhang Y."/>
            <person name="Zimmer A.D."/>
            <person name="Quatrano R.S."/>
            <person name="Mayer K.F.X."/>
            <person name="Goodstein D."/>
            <person name="Casacuberta J.M."/>
            <person name="Vandepoele K."/>
            <person name="Reski R."/>
            <person name="Cuming A.C."/>
            <person name="Tuskan G.A."/>
            <person name="Maumus F."/>
            <person name="Salse J."/>
            <person name="Schmutz J."/>
            <person name="Rensing S.A."/>
        </authorList>
    </citation>
    <scope>NUCLEOTIDE SEQUENCE [LARGE SCALE GENOMIC DNA]</scope>
    <source>
        <strain evidence="2 3">cv. Gransden 2004</strain>
    </source>
</reference>
<accession>A0A7I3ZLZ1</accession>
<dbReference type="Proteomes" id="UP000006727">
    <property type="component" value="Chromosome 8"/>
</dbReference>
<keyword evidence="1" id="KW-0732">Signal</keyword>
<feature type="signal peptide" evidence="1">
    <location>
        <begin position="1"/>
        <end position="35"/>
    </location>
</feature>
<evidence type="ECO:0000313" key="3">
    <source>
        <dbReference type="Proteomes" id="UP000006727"/>
    </source>
</evidence>
<feature type="chain" id="PRO_5029622349" evidence="1">
    <location>
        <begin position="36"/>
        <end position="61"/>
    </location>
</feature>
<proteinExistence type="predicted"/>
<dbReference type="EnsemblPlants" id="Pp3c8_2940V3.5">
    <property type="protein sequence ID" value="PAC:32964036.CDS.1"/>
    <property type="gene ID" value="Pp3c8_2940"/>
</dbReference>
<evidence type="ECO:0000313" key="2">
    <source>
        <dbReference type="EnsemblPlants" id="PAC:32964036.CDS.1"/>
    </source>
</evidence>
<dbReference type="EMBL" id="ABEU02000008">
    <property type="status" value="NOT_ANNOTATED_CDS"/>
    <property type="molecule type" value="Genomic_DNA"/>
</dbReference>
<organism evidence="2 3">
    <name type="scientific">Physcomitrium patens</name>
    <name type="common">Spreading-leaved earth moss</name>
    <name type="synonym">Physcomitrella patens</name>
    <dbReference type="NCBI Taxonomy" id="3218"/>
    <lineage>
        <taxon>Eukaryota</taxon>
        <taxon>Viridiplantae</taxon>
        <taxon>Streptophyta</taxon>
        <taxon>Embryophyta</taxon>
        <taxon>Bryophyta</taxon>
        <taxon>Bryophytina</taxon>
        <taxon>Bryopsida</taxon>
        <taxon>Funariidae</taxon>
        <taxon>Funariales</taxon>
        <taxon>Funariaceae</taxon>
        <taxon>Physcomitrium</taxon>
    </lineage>
</organism>
<keyword evidence="3" id="KW-1185">Reference proteome</keyword>
<reference evidence="2 3" key="1">
    <citation type="journal article" date="2008" name="Science">
        <title>The Physcomitrella genome reveals evolutionary insights into the conquest of land by plants.</title>
        <authorList>
            <person name="Rensing S."/>
            <person name="Lang D."/>
            <person name="Zimmer A."/>
            <person name="Terry A."/>
            <person name="Salamov A."/>
            <person name="Shapiro H."/>
            <person name="Nishiyama T."/>
            <person name="Perroud P.-F."/>
            <person name="Lindquist E."/>
            <person name="Kamisugi Y."/>
            <person name="Tanahashi T."/>
            <person name="Sakakibara K."/>
            <person name="Fujita T."/>
            <person name="Oishi K."/>
            <person name="Shin-I T."/>
            <person name="Kuroki Y."/>
            <person name="Toyoda A."/>
            <person name="Suzuki Y."/>
            <person name="Hashimoto A."/>
            <person name="Yamaguchi K."/>
            <person name="Sugano A."/>
            <person name="Kohara Y."/>
            <person name="Fujiyama A."/>
            <person name="Anterola A."/>
            <person name="Aoki S."/>
            <person name="Ashton N."/>
            <person name="Barbazuk W.B."/>
            <person name="Barker E."/>
            <person name="Bennetzen J."/>
            <person name="Bezanilla M."/>
            <person name="Blankenship R."/>
            <person name="Cho S.H."/>
            <person name="Dutcher S."/>
            <person name="Estelle M."/>
            <person name="Fawcett J.A."/>
            <person name="Gundlach H."/>
            <person name="Hanada K."/>
            <person name="Heyl A."/>
            <person name="Hicks K.A."/>
            <person name="Hugh J."/>
            <person name="Lohr M."/>
            <person name="Mayer K."/>
            <person name="Melkozernov A."/>
            <person name="Murata T."/>
            <person name="Nelson D."/>
            <person name="Pils B."/>
            <person name="Prigge M."/>
            <person name="Reiss B."/>
            <person name="Renner T."/>
            <person name="Rombauts S."/>
            <person name="Rushton P."/>
            <person name="Sanderfoot A."/>
            <person name="Schween G."/>
            <person name="Shiu S.-H."/>
            <person name="Stueber K."/>
            <person name="Theodoulou F.L."/>
            <person name="Tu H."/>
            <person name="Van de Peer Y."/>
            <person name="Verrier P.J."/>
            <person name="Waters E."/>
            <person name="Wood A."/>
            <person name="Yang L."/>
            <person name="Cove D."/>
            <person name="Cuming A."/>
            <person name="Hasebe M."/>
            <person name="Lucas S."/>
            <person name="Mishler D.B."/>
            <person name="Reski R."/>
            <person name="Grigoriev I."/>
            <person name="Quatrano R.S."/>
            <person name="Boore J.L."/>
        </authorList>
    </citation>
    <scope>NUCLEOTIDE SEQUENCE [LARGE SCALE GENOMIC DNA]</scope>
    <source>
        <strain evidence="2 3">cv. Gransden 2004</strain>
    </source>
</reference>
<reference evidence="2" key="3">
    <citation type="submission" date="2020-12" db="UniProtKB">
        <authorList>
            <consortium name="EnsemblPlants"/>
        </authorList>
    </citation>
    <scope>IDENTIFICATION</scope>
</reference>
<protein>
    <submittedName>
        <fullName evidence="2">Uncharacterized protein</fullName>
    </submittedName>
</protein>
<gene>
    <name evidence="2" type="primary">LOC112285883</name>
</gene>